<dbReference type="EMBL" id="BMYV01000002">
    <property type="protein sequence ID" value="GGX68774.1"/>
    <property type="molecule type" value="Genomic_DNA"/>
</dbReference>
<dbReference type="InterPro" id="IPR036465">
    <property type="entry name" value="vWFA_dom_sf"/>
</dbReference>
<evidence type="ECO:0000313" key="4">
    <source>
        <dbReference type="Proteomes" id="UP000600865"/>
    </source>
</evidence>
<organism evidence="3 4">
    <name type="scientific">Litorimonas cladophorae</name>
    <dbReference type="NCBI Taxonomy" id="1220491"/>
    <lineage>
        <taxon>Bacteria</taxon>
        <taxon>Pseudomonadati</taxon>
        <taxon>Pseudomonadota</taxon>
        <taxon>Alphaproteobacteria</taxon>
        <taxon>Maricaulales</taxon>
        <taxon>Robiginitomaculaceae</taxon>
    </lineage>
</organism>
<protein>
    <recommendedName>
        <fullName evidence="2">VIT domain-containing protein</fullName>
    </recommendedName>
</protein>
<feature type="chain" id="PRO_5036926582" description="VIT domain-containing protein" evidence="1">
    <location>
        <begin position="24"/>
        <end position="975"/>
    </location>
</feature>
<name>A0A918KNU9_9PROT</name>
<dbReference type="PROSITE" id="PS51468">
    <property type="entry name" value="VIT"/>
    <property type="match status" value="1"/>
</dbReference>
<evidence type="ECO:0000259" key="2">
    <source>
        <dbReference type="PROSITE" id="PS51468"/>
    </source>
</evidence>
<dbReference type="InterPro" id="IPR011990">
    <property type="entry name" value="TPR-like_helical_dom_sf"/>
</dbReference>
<dbReference type="InterPro" id="IPR013694">
    <property type="entry name" value="VIT"/>
</dbReference>
<keyword evidence="4" id="KW-1185">Reference proteome</keyword>
<dbReference type="Proteomes" id="UP000600865">
    <property type="component" value="Unassembled WGS sequence"/>
</dbReference>
<dbReference type="AlphaFoldDB" id="A0A918KNU9"/>
<comment type="caution">
    <text evidence="3">The sequence shown here is derived from an EMBL/GenBank/DDBJ whole genome shotgun (WGS) entry which is preliminary data.</text>
</comment>
<feature type="domain" description="VIT" evidence="2">
    <location>
        <begin position="40"/>
        <end position="169"/>
    </location>
</feature>
<dbReference type="Gene3D" id="1.25.40.10">
    <property type="entry name" value="Tetratricopeptide repeat domain"/>
    <property type="match status" value="1"/>
</dbReference>
<keyword evidence="1" id="KW-0732">Signal</keyword>
<dbReference type="Pfam" id="PF08487">
    <property type="entry name" value="VIT"/>
    <property type="match status" value="1"/>
</dbReference>
<sequence>MISRCIWLFAFLFLCFGAGRAGAQNTPVENAPDISLRSDTELGAFEAGASSNSLVLEELRVAVDVHAGVAQVSLWATLRNETSDDVEASFAYPLPEGAVINGYALDIEGNLVDGVLMPKERAEALYTDRVTQSIDPGIAARTADNRYRTRIYPIAADGGRRSIRLDFAAPVPTSGLRLPLTQTQITERVRIEISGDGAEMARSPTEGAAAENVTLSGDIYIPAAPSAGSLTTHAGQKFLTLPLDTQKSAPAVKINSVAIIWDTSLSRDANTLVTEQRFVSDVLARLSPKTQSLVHGADQVDFAAPYASASDLNAAIKRLNYDGATNLAKLLNAENLTASDICIVVTDGKSTLGAGVVPNLPCRAFTFSAQENPNADWLAIFAAKNGGANLSNLGASEAARRISNGGSPQLAFGQVGEIFKAGQRQWLILPVEKTSKTIDVVFTSETKTIKLRDLETRDHAAAGSIWAQRRLAELRTQGPQAFDALVKTSRRWHVQTQETAFLVLEEVSDYLDAKIDPPDSFPAEQMVNYKEALAESRAEEAEARAEHFDDLRELWDEQVAWWNGDWAKLSPPQVAVEYSVAPVEGEVVQSPPPPSIVRPAEDQLDVELDVIVTTGSRVSDEEIIVTGSRRINPAGSLPAEISVTSRPWSPDRPYLTALANLDGAAFETAYRQQRRDYGDRPSFYLEIADRLHRKGQSDRAARMAATALELDNATLITRTNVADRLLMFGRTPDAIALYRDVLPASQDRPQPFYNLALALIQAGDKATGPERDALYGEAFEHLVHVINSPWEDDYEGIHLIALQDLNRTLARLPKRKRRKFEKALGLDKAYYQNLPVDIRVLIDWTADDADLDIHVIERVGAEDEEEAYYSNPATERGGRVSNDMTEGYGPEEYMIRRAPDGLYRVESDYYAQDDYAEDGALKLRARLWRNFGRKTESFETVIIEMLEKKEDAYVLGEIQVGPKAAPAIAAEPESE</sequence>
<dbReference type="SUPFAM" id="SSF53300">
    <property type="entry name" value="vWA-like"/>
    <property type="match status" value="1"/>
</dbReference>
<gene>
    <name evidence="3" type="ORF">GCM10011309_18290</name>
</gene>
<dbReference type="SUPFAM" id="SSF48452">
    <property type="entry name" value="TPR-like"/>
    <property type="match status" value="1"/>
</dbReference>
<dbReference type="RefSeq" id="WP_189584667.1">
    <property type="nucleotide sequence ID" value="NZ_BMYV01000002.1"/>
</dbReference>
<evidence type="ECO:0000313" key="3">
    <source>
        <dbReference type="EMBL" id="GGX68774.1"/>
    </source>
</evidence>
<evidence type="ECO:0000256" key="1">
    <source>
        <dbReference type="SAM" id="SignalP"/>
    </source>
</evidence>
<feature type="signal peptide" evidence="1">
    <location>
        <begin position="1"/>
        <end position="23"/>
    </location>
</feature>
<reference evidence="3 4" key="1">
    <citation type="journal article" date="2014" name="Int. J. Syst. Evol. Microbiol.">
        <title>Complete genome sequence of Corynebacterium casei LMG S-19264T (=DSM 44701T), isolated from a smear-ripened cheese.</title>
        <authorList>
            <consortium name="US DOE Joint Genome Institute (JGI-PGF)"/>
            <person name="Walter F."/>
            <person name="Albersmeier A."/>
            <person name="Kalinowski J."/>
            <person name="Ruckert C."/>
        </authorList>
    </citation>
    <scope>NUCLEOTIDE SEQUENCE [LARGE SCALE GENOMIC DNA]</scope>
    <source>
        <strain evidence="3 4">KCTC 23968</strain>
    </source>
</reference>
<accession>A0A918KNU9</accession>
<proteinExistence type="predicted"/>